<dbReference type="PANTHER" id="PTHR48111:SF69">
    <property type="entry name" value="RESPONSE REGULATOR RECEIVER"/>
    <property type="match status" value="1"/>
</dbReference>
<dbReference type="Gene3D" id="2.40.50.1020">
    <property type="entry name" value="LytTr DNA-binding domain"/>
    <property type="match status" value="1"/>
</dbReference>
<dbReference type="Gene3D" id="3.40.50.2300">
    <property type="match status" value="1"/>
</dbReference>
<keyword evidence="5" id="KW-1185">Reference proteome</keyword>
<dbReference type="GO" id="GO:0032993">
    <property type="term" value="C:protein-DNA complex"/>
    <property type="evidence" value="ECO:0007669"/>
    <property type="project" value="TreeGrafter"/>
</dbReference>
<dbReference type="AlphaFoldDB" id="A0A1T5P7L0"/>
<dbReference type="InterPro" id="IPR039420">
    <property type="entry name" value="WalR-like"/>
</dbReference>
<dbReference type="Proteomes" id="UP000190166">
    <property type="component" value="Unassembled WGS sequence"/>
</dbReference>
<dbReference type="PROSITE" id="PS50110">
    <property type="entry name" value="RESPONSE_REGULATORY"/>
    <property type="match status" value="1"/>
</dbReference>
<dbReference type="Pfam" id="PF04397">
    <property type="entry name" value="LytTR"/>
    <property type="match status" value="1"/>
</dbReference>
<evidence type="ECO:0000256" key="1">
    <source>
        <dbReference type="ARBA" id="ARBA00023125"/>
    </source>
</evidence>
<accession>A0A1T5P7L0</accession>
<reference evidence="4 5" key="1">
    <citation type="submission" date="2017-02" db="EMBL/GenBank/DDBJ databases">
        <authorList>
            <person name="Peterson S.W."/>
        </authorList>
    </citation>
    <scope>NUCLEOTIDE SEQUENCE [LARGE SCALE GENOMIC DNA]</scope>
    <source>
        <strain evidence="4 5">DSM 18108</strain>
    </source>
</reference>
<feature type="modified residue" description="4-aspartylphosphate" evidence="2">
    <location>
        <position position="54"/>
    </location>
</feature>
<keyword evidence="2" id="KW-0597">Phosphoprotein</keyword>
<dbReference type="InterPro" id="IPR011006">
    <property type="entry name" value="CheY-like_superfamily"/>
</dbReference>
<dbReference type="SMART" id="SM00850">
    <property type="entry name" value="LytTR"/>
    <property type="match status" value="1"/>
</dbReference>
<evidence type="ECO:0000313" key="4">
    <source>
        <dbReference type="EMBL" id="SKD08378.1"/>
    </source>
</evidence>
<dbReference type="GO" id="GO:0000976">
    <property type="term" value="F:transcription cis-regulatory region binding"/>
    <property type="evidence" value="ECO:0007669"/>
    <property type="project" value="TreeGrafter"/>
</dbReference>
<dbReference type="GO" id="GO:0000156">
    <property type="term" value="F:phosphorelay response regulator activity"/>
    <property type="evidence" value="ECO:0007669"/>
    <property type="project" value="TreeGrafter"/>
</dbReference>
<dbReference type="PANTHER" id="PTHR48111">
    <property type="entry name" value="REGULATOR OF RPOS"/>
    <property type="match status" value="1"/>
</dbReference>
<dbReference type="EMBL" id="FUZZ01000003">
    <property type="protein sequence ID" value="SKD08378.1"/>
    <property type="molecule type" value="Genomic_DNA"/>
</dbReference>
<gene>
    <name evidence="4" type="ORF">SAMN05660461_4288</name>
</gene>
<dbReference type="RefSeq" id="WP_079471556.1">
    <property type="nucleotide sequence ID" value="NZ_FUZZ01000003.1"/>
</dbReference>
<dbReference type="GO" id="GO:0005829">
    <property type="term" value="C:cytosol"/>
    <property type="evidence" value="ECO:0007669"/>
    <property type="project" value="TreeGrafter"/>
</dbReference>
<protein>
    <submittedName>
        <fullName evidence="4">Two component transcriptional regulator, LytTR family</fullName>
    </submittedName>
</protein>
<evidence type="ECO:0000313" key="5">
    <source>
        <dbReference type="Proteomes" id="UP000190166"/>
    </source>
</evidence>
<dbReference type="SUPFAM" id="SSF52172">
    <property type="entry name" value="CheY-like"/>
    <property type="match status" value="1"/>
</dbReference>
<dbReference type="GO" id="GO:0006355">
    <property type="term" value="P:regulation of DNA-templated transcription"/>
    <property type="evidence" value="ECO:0007669"/>
    <property type="project" value="TreeGrafter"/>
</dbReference>
<proteinExistence type="predicted"/>
<evidence type="ECO:0000256" key="2">
    <source>
        <dbReference type="PROSITE-ProRule" id="PRU00169"/>
    </source>
</evidence>
<evidence type="ECO:0000259" key="3">
    <source>
        <dbReference type="PROSITE" id="PS50110"/>
    </source>
</evidence>
<organism evidence="4 5">
    <name type="scientific">Chitinophaga ginsengisegetis</name>
    <dbReference type="NCBI Taxonomy" id="393003"/>
    <lineage>
        <taxon>Bacteria</taxon>
        <taxon>Pseudomonadati</taxon>
        <taxon>Bacteroidota</taxon>
        <taxon>Chitinophagia</taxon>
        <taxon>Chitinophagales</taxon>
        <taxon>Chitinophagaceae</taxon>
        <taxon>Chitinophaga</taxon>
    </lineage>
</organism>
<dbReference type="CDD" id="cd17536">
    <property type="entry name" value="REC_YesN-like"/>
    <property type="match status" value="1"/>
</dbReference>
<dbReference type="STRING" id="393003.SAMN05660461_4288"/>
<dbReference type="Pfam" id="PF00072">
    <property type="entry name" value="Response_reg"/>
    <property type="match status" value="1"/>
</dbReference>
<sequence length="248" mass="28174">MRTIIVDDEKHSRDALHMMLERYCPHVSVQAVCSSGPEALTAIHELHPELVFLDIEMPGMDGFQVLEACEYHSFAVIFITAYDQYALQAIHHSALDYLLKPIDSQELKDAVEKAGSQSTLVTAGKVDDLLHFLQQHLNQDERLALPTSDGLRMVVAKNIIYCRGAGTQTRLHLQEPEKPVMVCRTLVEMEQWLADKGFFRVHSSFLINLSFMEKYIKGDGGEIIMSDGYSVPLARDKKQDFLQRIERL</sequence>
<feature type="domain" description="Response regulatory" evidence="3">
    <location>
        <begin position="2"/>
        <end position="115"/>
    </location>
</feature>
<name>A0A1T5P7L0_9BACT</name>
<keyword evidence="1" id="KW-0238">DNA-binding</keyword>
<dbReference type="InterPro" id="IPR001789">
    <property type="entry name" value="Sig_transdc_resp-reg_receiver"/>
</dbReference>
<dbReference type="InterPro" id="IPR007492">
    <property type="entry name" value="LytTR_DNA-bd_dom"/>
</dbReference>
<dbReference type="SMART" id="SM00448">
    <property type="entry name" value="REC"/>
    <property type="match status" value="1"/>
</dbReference>